<comment type="cofactor">
    <cofactor evidence="2 8">
        <name>NAD(+)</name>
        <dbReference type="ChEBI" id="CHEBI:57540"/>
    </cofactor>
</comment>
<evidence type="ECO:0000259" key="9">
    <source>
        <dbReference type="Pfam" id="PF16363"/>
    </source>
</evidence>
<protein>
    <recommendedName>
        <fullName evidence="5 8">dTDP-glucose 4,6-dehydratase</fullName>
        <ecNumber evidence="4 8">4.2.1.46</ecNumber>
    </recommendedName>
</protein>
<evidence type="ECO:0000256" key="8">
    <source>
        <dbReference type="RuleBase" id="RU004473"/>
    </source>
</evidence>
<proteinExistence type="inferred from homology"/>
<dbReference type="InterPro" id="IPR020904">
    <property type="entry name" value="Sc_DH/Rdtase_CS"/>
</dbReference>
<evidence type="ECO:0000256" key="3">
    <source>
        <dbReference type="ARBA" id="ARBA00008178"/>
    </source>
</evidence>
<keyword evidence="7 8" id="KW-0456">Lyase</keyword>
<dbReference type="Proteomes" id="UP000185124">
    <property type="component" value="Unassembled WGS sequence"/>
</dbReference>
<organism evidence="10 11">
    <name type="scientific">Micromonospora cremea</name>
    <dbReference type="NCBI Taxonomy" id="709881"/>
    <lineage>
        <taxon>Bacteria</taxon>
        <taxon>Bacillati</taxon>
        <taxon>Actinomycetota</taxon>
        <taxon>Actinomycetes</taxon>
        <taxon>Micromonosporales</taxon>
        <taxon>Micromonosporaceae</taxon>
        <taxon>Micromonospora</taxon>
    </lineage>
</organism>
<keyword evidence="11" id="KW-1185">Reference proteome</keyword>
<evidence type="ECO:0000256" key="2">
    <source>
        <dbReference type="ARBA" id="ARBA00001911"/>
    </source>
</evidence>
<evidence type="ECO:0000256" key="6">
    <source>
        <dbReference type="ARBA" id="ARBA00023027"/>
    </source>
</evidence>
<dbReference type="PANTHER" id="PTHR43000">
    <property type="entry name" value="DTDP-D-GLUCOSE 4,6-DEHYDRATASE-RELATED"/>
    <property type="match status" value="1"/>
</dbReference>
<gene>
    <name evidence="10" type="ORF">SAMN04489832_1406</name>
</gene>
<keyword evidence="6" id="KW-0520">NAD</keyword>
<dbReference type="InterPro" id="IPR036291">
    <property type="entry name" value="NAD(P)-bd_dom_sf"/>
</dbReference>
<dbReference type="EC" id="4.2.1.46" evidence="4 8"/>
<evidence type="ECO:0000256" key="4">
    <source>
        <dbReference type="ARBA" id="ARBA00011990"/>
    </source>
</evidence>
<dbReference type="Gene3D" id="3.40.50.720">
    <property type="entry name" value="NAD(P)-binding Rossmann-like Domain"/>
    <property type="match status" value="1"/>
</dbReference>
<dbReference type="AlphaFoldDB" id="A0A1N5V816"/>
<dbReference type="Gene3D" id="3.90.25.10">
    <property type="entry name" value="UDP-galactose 4-epimerase, domain 1"/>
    <property type="match status" value="1"/>
</dbReference>
<dbReference type="NCBIfam" id="TIGR01181">
    <property type="entry name" value="dTDP_gluc_dehyt"/>
    <property type="match status" value="1"/>
</dbReference>
<dbReference type="EMBL" id="FSQT01000001">
    <property type="protein sequence ID" value="SIM68698.1"/>
    <property type="molecule type" value="Genomic_DNA"/>
</dbReference>
<dbReference type="Pfam" id="PF16363">
    <property type="entry name" value="GDP_Man_Dehyd"/>
    <property type="match status" value="1"/>
</dbReference>
<dbReference type="GO" id="GO:0008460">
    <property type="term" value="F:dTDP-glucose 4,6-dehydratase activity"/>
    <property type="evidence" value="ECO:0007669"/>
    <property type="project" value="UniProtKB-EC"/>
</dbReference>
<dbReference type="InterPro" id="IPR005888">
    <property type="entry name" value="dTDP_Gluc_deHydtase"/>
</dbReference>
<evidence type="ECO:0000256" key="5">
    <source>
        <dbReference type="ARBA" id="ARBA00016977"/>
    </source>
</evidence>
<dbReference type="PROSITE" id="PS00061">
    <property type="entry name" value="ADH_SHORT"/>
    <property type="match status" value="1"/>
</dbReference>
<dbReference type="CDD" id="cd05246">
    <property type="entry name" value="dTDP_GD_SDR_e"/>
    <property type="match status" value="1"/>
</dbReference>
<dbReference type="InterPro" id="IPR016040">
    <property type="entry name" value="NAD(P)-bd_dom"/>
</dbReference>
<comment type="similarity">
    <text evidence="3 8">Belongs to the NAD(P)-dependent epimerase/dehydratase family. dTDP-glucose dehydratase subfamily.</text>
</comment>
<dbReference type="SUPFAM" id="SSF51735">
    <property type="entry name" value="NAD(P)-binding Rossmann-fold domains"/>
    <property type="match status" value="1"/>
</dbReference>
<comment type="catalytic activity">
    <reaction evidence="1 8">
        <text>dTDP-alpha-D-glucose = dTDP-4-dehydro-6-deoxy-alpha-D-glucose + H2O</text>
        <dbReference type="Rhea" id="RHEA:17221"/>
        <dbReference type="ChEBI" id="CHEBI:15377"/>
        <dbReference type="ChEBI" id="CHEBI:57477"/>
        <dbReference type="ChEBI" id="CHEBI:57649"/>
        <dbReference type="EC" id="4.2.1.46"/>
    </reaction>
</comment>
<accession>A0A1N5V816</accession>
<name>A0A1N5V816_9ACTN</name>
<feature type="domain" description="NAD(P)-binding" evidence="9">
    <location>
        <begin position="26"/>
        <end position="334"/>
    </location>
</feature>
<dbReference type="GO" id="GO:0009225">
    <property type="term" value="P:nucleotide-sugar metabolic process"/>
    <property type="evidence" value="ECO:0007669"/>
    <property type="project" value="InterPro"/>
</dbReference>
<evidence type="ECO:0000256" key="7">
    <source>
        <dbReference type="ARBA" id="ARBA00023239"/>
    </source>
</evidence>
<evidence type="ECO:0000313" key="11">
    <source>
        <dbReference type="Proteomes" id="UP000185124"/>
    </source>
</evidence>
<evidence type="ECO:0000313" key="10">
    <source>
        <dbReference type="EMBL" id="SIM68698.1"/>
    </source>
</evidence>
<dbReference type="STRING" id="709881.SAMN04489832_1406"/>
<sequence>MPKVRGGRVPRSPPRFAYTSGPVRILVTGGAGFIGSEYVRLLLGKPLGSAAGVPGLDPAAVTVLDKLTYSGNLANLDPVRDDPRLRFVQGDICDPALVDEVVAGHDVIVHFAAESHVDRSIAGAAPFVTTNVLGTQTLLDAALRHGTGRFVHVSTDEVYGSIDEGSWTETWPLAPNSPYSASKAGSDLLALSYHRTHGMDVVVTRCSNNYGPYQFPEKVIPLFVTNLLDGGTVPLYGDGGNIRDWLHVHDHCRGIALVQQKGRAGEVYNIGGGTELTNKELTGRLLDACGAGWDRVVPVADRKGHDRRYSLDITKISEELGYAPSIDLDRGLADTVRWYRDNRAWWEPLKSAPAA</sequence>
<evidence type="ECO:0000256" key="1">
    <source>
        <dbReference type="ARBA" id="ARBA00001539"/>
    </source>
</evidence>
<reference evidence="11" key="1">
    <citation type="submission" date="2016-12" db="EMBL/GenBank/DDBJ databases">
        <authorList>
            <person name="Varghese N."/>
            <person name="Submissions S."/>
        </authorList>
    </citation>
    <scope>NUCLEOTIDE SEQUENCE [LARGE SCALE GENOMIC DNA]</scope>
    <source>
        <strain evidence="11">DSM 45599</strain>
    </source>
</reference>